<accession>C5BD53</accession>
<reference evidence="1 2" key="2">
    <citation type="journal article" date="2012" name="J. Bacteriol.">
        <title>Genome Sequence of Edwardsiella ictaluri 93-146, a Strain Associated with a Natural Channel Catfish Outbreak of Enteric Septicemia of Catfish.</title>
        <authorList>
            <person name="Williams M.L."/>
            <person name="Gillaspy A.F."/>
            <person name="Dyer D.W."/>
            <person name="Thune R.L."/>
            <person name="Waldbieser G.C."/>
            <person name="Schuster S.C."/>
            <person name="Gipson J."/>
            <person name="Zaitshik J."/>
            <person name="Landry C."/>
            <person name="Banes M.M."/>
            <person name="Lawrence M.L."/>
        </authorList>
    </citation>
    <scope>NUCLEOTIDE SEQUENCE [LARGE SCALE GENOMIC DNA]</scope>
    <source>
        <strain evidence="1 2">93-146</strain>
    </source>
</reference>
<reference evidence="2" key="1">
    <citation type="submission" date="2009-03" db="EMBL/GenBank/DDBJ databases">
        <title>Complete genome sequence of Edwardsiella ictaluri 93-146.</title>
        <authorList>
            <person name="Williams M.L."/>
            <person name="Gillaspy A.F."/>
            <person name="Dyer D.W."/>
            <person name="Thune R.L."/>
            <person name="Waldbieser G.C."/>
            <person name="Schuster S.C."/>
            <person name="Gipson J."/>
            <person name="Zaitshik J."/>
            <person name="Landry C."/>
            <person name="Lawrence M.L."/>
        </authorList>
    </citation>
    <scope>NUCLEOTIDE SEQUENCE [LARGE SCALE GENOMIC DNA]</scope>
    <source>
        <strain evidence="2">93-146</strain>
    </source>
</reference>
<dbReference type="KEGG" id="eic:NT01EI_1358"/>
<dbReference type="AlphaFoldDB" id="C5BD53"/>
<dbReference type="Proteomes" id="UP000001485">
    <property type="component" value="Chromosome"/>
</dbReference>
<gene>
    <name evidence="1" type="ordered locus">NT01EI_1358</name>
</gene>
<dbReference type="HOGENOM" id="CLU_3042912_0_0_6"/>
<evidence type="ECO:0000313" key="2">
    <source>
        <dbReference type="Proteomes" id="UP000001485"/>
    </source>
</evidence>
<name>C5BD53_EDWI9</name>
<sequence length="54" mass="6400">MPTVWLKKKIKWRVGQKIRNKYCKNNSKQPGIERRCHLKNHKKAGPKPCLIGYP</sequence>
<proteinExistence type="predicted"/>
<evidence type="ECO:0000313" key="1">
    <source>
        <dbReference type="EMBL" id="ACR68548.1"/>
    </source>
</evidence>
<organism evidence="1 2">
    <name type="scientific">Edwardsiella ictaluri (strain 93-146)</name>
    <dbReference type="NCBI Taxonomy" id="634503"/>
    <lineage>
        <taxon>Bacteria</taxon>
        <taxon>Pseudomonadati</taxon>
        <taxon>Pseudomonadota</taxon>
        <taxon>Gammaproteobacteria</taxon>
        <taxon>Enterobacterales</taxon>
        <taxon>Hafniaceae</taxon>
        <taxon>Edwardsiella</taxon>
    </lineage>
</organism>
<dbReference type="EMBL" id="CP001600">
    <property type="protein sequence ID" value="ACR68548.1"/>
    <property type="molecule type" value="Genomic_DNA"/>
</dbReference>
<protein>
    <submittedName>
        <fullName evidence="1">Uncharacterized protein</fullName>
    </submittedName>
</protein>